<evidence type="ECO:0000313" key="2">
    <source>
        <dbReference type="EMBL" id="SVA96498.1"/>
    </source>
</evidence>
<dbReference type="PANTHER" id="PTHR43664:SF1">
    <property type="entry name" value="BETA-METHYLMALYL-COA DEHYDRATASE"/>
    <property type="match status" value="1"/>
</dbReference>
<dbReference type="CDD" id="cd03454">
    <property type="entry name" value="YdeM"/>
    <property type="match status" value="1"/>
</dbReference>
<name>A0A382A4N1_9ZZZZ</name>
<dbReference type="InterPro" id="IPR002539">
    <property type="entry name" value="MaoC-like_dom"/>
</dbReference>
<evidence type="ECO:0000259" key="1">
    <source>
        <dbReference type="Pfam" id="PF01575"/>
    </source>
</evidence>
<reference evidence="2" key="1">
    <citation type="submission" date="2018-05" db="EMBL/GenBank/DDBJ databases">
        <authorList>
            <person name="Lanie J.A."/>
            <person name="Ng W.-L."/>
            <person name="Kazmierczak K.M."/>
            <person name="Andrzejewski T.M."/>
            <person name="Davidsen T.M."/>
            <person name="Wayne K.J."/>
            <person name="Tettelin H."/>
            <person name="Glass J.I."/>
            <person name="Rusch D."/>
            <person name="Podicherti R."/>
            <person name="Tsui H.-C.T."/>
            <person name="Winkler M.E."/>
        </authorList>
    </citation>
    <scope>NUCLEOTIDE SEQUENCE</scope>
</reference>
<dbReference type="InterPro" id="IPR029069">
    <property type="entry name" value="HotDog_dom_sf"/>
</dbReference>
<dbReference type="SUPFAM" id="SSF54637">
    <property type="entry name" value="Thioesterase/thiol ester dehydrase-isomerase"/>
    <property type="match status" value="1"/>
</dbReference>
<proteinExistence type="predicted"/>
<dbReference type="AlphaFoldDB" id="A0A382A4N1"/>
<protein>
    <recommendedName>
        <fullName evidence="1">MaoC-like domain-containing protein</fullName>
    </recommendedName>
</protein>
<accession>A0A382A4N1</accession>
<dbReference type="InterPro" id="IPR052342">
    <property type="entry name" value="MCH/BMMD"/>
</dbReference>
<organism evidence="2">
    <name type="scientific">marine metagenome</name>
    <dbReference type="NCBI Taxonomy" id="408172"/>
    <lineage>
        <taxon>unclassified sequences</taxon>
        <taxon>metagenomes</taxon>
        <taxon>ecological metagenomes</taxon>
    </lineage>
</organism>
<sequence>DQEEIVEFAKKFDPQYFHTDPKRAEDSIYGGLIASGWHTASMVMRLLVENYLPVQASLGSPGVDELRWLKPVYPGDQLNVRTNVLESKRSRSKTDRGIITTLIEVINQDREMVMSLKAVNFLLLKPKNL</sequence>
<dbReference type="Pfam" id="PF01575">
    <property type="entry name" value="MaoC_dehydratas"/>
    <property type="match status" value="1"/>
</dbReference>
<feature type="non-terminal residue" evidence="2">
    <location>
        <position position="1"/>
    </location>
</feature>
<gene>
    <name evidence="2" type="ORF">METZ01_LOCUS149352</name>
</gene>
<dbReference type="Gene3D" id="3.10.129.10">
    <property type="entry name" value="Hotdog Thioesterase"/>
    <property type="match status" value="1"/>
</dbReference>
<dbReference type="PANTHER" id="PTHR43664">
    <property type="entry name" value="MONOAMINE OXIDASE-RELATED"/>
    <property type="match status" value="1"/>
</dbReference>
<feature type="domain" description="MaoC-like" evidence="1">
    <location>
        <begin position="2"/>
        <end position="101"/>
    </location>
</feature>
<dbReference type="EMBL" id="UINC01023901">
    <property type="protein sequence ID" value="SVA96498.1"/>
    <property type="molecule type" value="Genomic_DNA"/>
</dbReference>